<feature type="domain" description="Thioesterase" evidence="3">
    <location>
        <begin position="73"/>
        <end position="152"/>
    </location>
</feature>
<comment type="similarity">
    <text evidence="1">Belongs to the thioesterase PaaI family.</text>
</comment>
<dbReference type="AlphaFoldDB" id="I2GNH0"/>
<dbReference type="Pfam" id="PF03061">
    <property type="entry name" value="4HBT"/>
    <property type="match status" value="1"/>
</dbReference>
<protein>
    <submittedName>
        <fullName evidence="4">Thioesterase superfamily protein</fullName>
    </submittedName>
</protein>
<comment type="caution">
    <text evidence="4">The sequence shown here is derived from an EMBL/GenBank/DDBJ whole genome shotgun (WGS) entry which is preliminary data.</text>
</comment>
<organism evidence="4 5">
    <name type="scientific">Fibrisoma limi BUZ 3</name>
    <dbReference type="NCBI Taxonomy" id="1185876"/>
    <lineage>
        <taxon>Bacteria</taxon>
        <taxon>Pseudomonadati</taxon>
        <taxon>Bacteroidota</taxon>
        <taxon>Cytophagia</taxon>
        <taxon>Cytophagales</taxon>
        <taxon>Spirosomataceae</taxon>
        <taxon>Fibrisoma</taxon>
    </lineage>
</organism>
<dbReference type="GO" id="GO:0061522">
    <property type="term" value="F:1,4-dihydroxy-2-naphthoyl-CoA thioesterase activity"/>
    <property type="evidence" value="ECO:0007669"/>
    <property type="project" value="TreeGrafter"/>
</dbReference>
<keyword evidence="5" id="KW-1185">Reference proteome</keyword>
<dbReference type="eggNOG" id="COG2050">
    <property type="taxonomic scope" value="Bacteria"/>
</dbReference>
<name>I2GNH0_9BACT</name>
<dbReference type="CDD" id="cd03443">
    <property type="entry name" value="PaaI_thioesterase"/>
    <property type="match status" value="1"/>
</dbReference>
<dbReference type="EMBL" id="CAIT01000009">
    <property type="protein sequence ID" value="CCH55448.1"/>
    <property type="molecule type" value="Genomic_DNA"/>
</dbReference>
<evidence type="ECO:0000256" key="1">
    <source>
        <dbReference type="ARBA" id="ARBA00008324"/>
    </source>
</evidence>
<dbReference type="NCBIfam" id="TIGR00369">
    <property type="entry name" value="unchar_dom_1"/>
    <property type="match status" value="1"/>
</dbReference>
<keyword evidence="2" id="KW-0378">Hydrolase</keyword>
<evidence type="ECO:0000256" key="2">
    <source>
        <dbReference type="ARBA" id="ARBA00022801"/>
    </source>
</evidence>
<dbReference type="Gene3D" id="3.10.129.10">
    <property type="entry name" value="Hotdog Thioesterase"/>
    <property type="match status" value="1"/>
</dbReference>
<evidence type="ECO:0000313" key="4">
    <source>
        <dbReference type="EMBL" id="CCH55448.1"/>
    </source>
</evidence>
<gene>
    <name evidence="4" type="ORF">BN8_04707</name>
</gene>
<evidence type="ECO:0000313" key="5">
    <source>
        <dbReference type="Proteomes" id="UP000009309"/>
    </source>
</evidence>
<sequence>MVFCRKPLALSSIEIGCKNTQNLLIMKAGFELANLQFIHNDSIVKHLGIEFTEAGEGYLIARMPVDARTHQPFGILHGGASVVLAESLGSVASYMMLPDPTKQQAVGLEINANHIRSVREGWVYGRVTPIHIGRTTHVWDIRITDEQGRLVCISRLTIAIITT</sequence>
<dbReference type="SUPFAM" id="SSF54637">
    <property type="entry name" value="Thioesterase/thiol ester dehydrase-isomerase"/>
    <property type="match status" value="1"/>
</dbReference>
<accession>I2GNH0</accession>
<dbReference type="InterPro" id="IPR006683">
    <property type="entry name" value="Thioestr_dom"/>
</dbReference>
<dbReference type="GO" id="GO:0005829">
    <property type="term" value="C:cytosol"/>
    <property type="evidence" value="ECO:0007669"/>
    <property type="project" value="TreeGrafter"/>
</dbReference>
<reference evidence="4 5" key="1">
    <citation type="journal article" date="2012" name="J. Bacteriol.">
        <title>Genome Sequence of the Filamentous Bacterium Fibrisoma limi BUZ 3T.</title>
        <authorList>
            <person name="Filippini M."/>
            <person name="Qi W."/>
            <person name="Jaenicke S."/>
            <person name="Goesmann A."/>
            <person name="Smits T.H."/>
            <person name="Bagheri H.C."/>
        </authorList>
    </citation>
    <scope>NUCLEOTIDE SEQUENCE [LARGE SCALE GENOMIC DNA]</scope>
    <source>
        <strain evidence="5">BUZ 3T</strain>
    </source>
</reference>
<dbReference type="STRING" id="1185876.BN8_04707"/>
<proteinExistence type="inferred from homology"/>
<dbReference type="PANTHER" id="PTHR43240:SF5">
    <property type="entry name" value="1,4-DIHYDROXY-2-NAPHTHOYL-COA THIOESTERASE 1"/>
    <property type="match status" value="1"/>
</dbReference>
<dbReference type="Proteomes" id="UP000009309">
    <property type="component" value="Unassembled WGS sequence"/>
</dbReference>
<dbReference type="InterPro" id="IPR003736">
    <property type="entry name" value="PAAI_dom"/>
</dbReference>
<evidence type="ECO:0000259" key="3">
    <source>
        <dbReference type="Pfam" id="PF03061"/>
    </source>
</evidence>
<dbReference type="InterPro" id="IPR029069">
    <property type="entry name" value="HotDog_dom_sf"/>
</dbReference>
<dbReference type="PANTHER" id="PTHR43240">
    <property type="entry name" value="1,4-DIHYDROXY-2-NAPHTHOYL-COA THIOESTERASE 1"/>
    <property type="match status" value="1"/>
</dbReference>